<evidence type="ECO:0000313" key="3">
    <source>
        <dbReference type="EMBL" id="AIZ14550.1"/>
    </source>
</evidence>
<dbReference type="GO" id="GO:0003677">
    <property type="term" value="F:DNA binding"/>
    <property type="evidence" value="ECO:0007669"/>
    <property type="project" value="InterPro"/>
</dbReference>
<dbReference type="GO" id="GO:0008408">
    <property type="term" value="F:3'-5' exonuclease activity"/>
    <property type="evidence" value="ECO:0007669"/>
    <property type="project" value="TreeGrafter"/>
</dbReference>
<dbReference type="CDD" id="cd06127">
    <property type="entry name" value="DEDDh"/>
    <property type="match status" value="1"/>
</dbReference>
<evidence type="ECO:0000256" key="1">
    <source>
        <dbReference type="ARBA" id="ARBA00022839"/>
    </source>
</evidence>
<evidence type="ECO:0000313" key="4">
    <source>
        <dbReference type="Proteomes" id="UP000030625"/>
    </source>
</evidence>
<evidence type="ECO:0000259" key="2">
    <source>
        <dbReference type="SMART" id="SM00479"/>
    </source>
</evidence>
<dbReference type="PANTHER" id="PTHR30231">
    <property type="entry name" value="DNA POLYMERASE III SUBUNIT EPSILON"/>
    <property type="match status" value="1"/>
</dbReference>
<dbReference type="Gene3D" id="3.30.420.10">
    <property type="entry name" value="Ribonuclease H-like superfamily/Ribonuclease H"/>
    <property type="match status" value="1"/>
</dbReference>
<protein>
    <recommendedName>
        <fullName evidence="2">Exonuclease domain-containing protein</fullName>
    </recommendedName>
</protein>
<organism evidence="3 4">
    <name type="scientific">Bifidobacterium catenulatum PV20-2</name>
    <dbReference type="NCBI Taxonomy" id="1447716"/>
    <lineage>
        <taxon>Bacteria</taxon>
        <taxon>Bacillati</taxon>
        <taxon>Actinomycetota</taxon>
        <taxon>Actinomycetes</taxon>
        <taxon>Bifidobacteriales</taxon>
        <taxon>Bifidobacteriaceae</taxon>
        <taxon>Bifidobacterium</taxon>
    </lineage>
</organism>
<dbReference type="FunFam" id="3.30.420.10:FF:000045">
    <property type="entry name" value="3'-5' exonuclease DinG"/>
    <property type="match status" value="1"/>
</dbReference>
<name>A0A0A7I5Q5_9BIFI</name>
<keyword evidence="1" id="KW-0269">Exonuclease</keyword>
<proteinExistence type="predicted"/>
<gene>
    <name evidence="3" type="ORF">AH68_05295</name>
</gene>
<dbReference type="AlphaFoldDB" id="A0A0A7I5Q5"/>
<accession>A0A0A7I5Q5</accession>
<dbReference type="NCBIfam" id="TIGR00573">
    <property type="entry name" value="dnaq"/>
    <property type="match status" value="1"/>
</dbReference>
<dbReference type="SMART" id="SM00479">
    <property type="entry name" value="EXOIII"/>
    <property type="match status" value="1"/>
</dbReference>
<dbReference type="GO" id="GO:0045004">
    <property type="term" value="P:DNA replication proofreading"/>
    <property type="evidence" value="ECO:0007669"/>
    <property type="project" value="TreeGrafter"/>
</dbReference>
<dbReference type="SUPFAM" id="SSF53098">
    <property type="entry name" value="Ribonuclease H-like"/>
    <property type="match status" value="1"/>
</dbReference>
<feature type="domain" description="Exonuclease" evidence="2">
    <location>
        <begin position="21"/>
        <end position="192"/>
    </location>
</feature>
<dbReference type="HOGENOM" id="CLU_047806_7_1_11"/>
<dbReference type="InterPro" id="IPR012337">
    <property type="entry name" value="RNaseH-like_sf"/>
</dbReference>
<dbReference type="Pfam" id="PF00929">
    <property type="entry name" value="RNase_T"/>
    <property type="match status" value="1"/>
</dbReference>
<reference evidence="3 4" key="1">
    <citation type="journal article" date="2015" name="Genome Announc.">
        <title>Complete and Assembled Genome Sequence of Bifidobacterium kashiwanohense PV20-2, Isolated from the Feces of an Anemic Kenyan Infant.</title>
        <authorList>
            <person name="Vazquez-Gutierrez P."/>
            <person name="Lacroix C."/>
            <person name="Chassard C."/>
            <person name="Klumpp J."/>
            <person name="Jans C."/>
            <person name="Stevens M.J."/>
        </authorList>
    </citation>
    <scope>NUCLEOTIDE SEQUENCE [LARGE SCALE GENOMIC DNA]</scope>
    <source>
        <strain evidence="3 4">PV20-2</strain>
    </source>
</reference>
<dbReference type="RefSeq" id="WP_039198231.1">
    <property type="nucleotide sequence ID" value="NZ_CP007456.1"/>
</dbReference>
<dbReference type="EMBL" id="CP007456">
    <property type="protein sequence ID" value="AIZ14550.1"/>
    <property type="molecule type" value="Genomic_DNA"/>
</dbReference>
<dbReference type="OrthoDB" id="190275at2"/>
<sequence length="196" mass="22384">MAARRSGDPRRLDPLSGRFTDYIVIDTETTGLSVRKGARLIEIGAVKIHNDELVDEFDQLINPFEHVPSRITGLTGIDDGMLLGKPDVREAMDEFARWCSDTAVVMAHNASFDMSFLDNAVQLAYSERDARFAHHFVDTLDLSRRLHPEKRSHKVSTLIVDYHIADMEEHRALSDARQEWMLYRAMRDEAELLGML</sequence>
<dbReference type="STRING" id="1447716.AH68_05295"/>
<dbReference type="KEGG" id="bka:AH68_05295"/>
<dbReference type="GO" id="GO:0005829">
    <property type="term" value="C:cytosol"/>
    <property type="evidence" value="ECO:0007669"/>
    <property type="project" value="TreeGrafter"/>
</dbReference>
<keyword evidence="1" id="KW-0540">Nuclease</keyword>
<dbReference type="GO" id="GO:0003887">
    <property type="term" value="F:DNA-directed DNA polymerase activity"/>
    <property type="evidence" value="ECO:0007669"/>
    <property type="project" value="InterPro"/>
</dbReference>
<dbReference type="PANTHER" id="PTHR30231:SF37">
    <property type="entry name" value="EXODEOXYRIBONUCLEASE 10"/>
    <property type="match status" value="1"/>
</dbReference>
<dbReference type="InterPro" id="IPR006054">
    <property type="entry name" value="DnaQ"/>
</dbReference>
<dbReference type="InterPro" id="IPR013520">
    <property type="entry name" value="Ribonucl_H"/>
</dbReference>
<dbReference type="Proteomes" id="UP000030625">
    <property type="component" value="Chromosome"/>
</dbReference>
<keyword evidence="1" id="KW-0378">Hydrolase</keyword>
<dbReference type="InterPro" id="IPR036397">
    <property type="entry name" value="RNaseH_sf"/>
</dbReference>